<keyword evidence="6 9" id="KW-0418">Kinase</keyword>
<evidence type="ECO:0000259" key="10">
    <source>
        <dbReference type="Pfam" id="PF00696"/>
    </source>
</evidence>
<feature type="site" description="Transition state stabilizer" evidence="9">
    <location>
        <position position="8"/>
    </location>
</feature>
<dbReference type="PIRSF" id="PIRSF000728">
    <property type="entry name" value="NAGK"/>
    <property type="match status" value="1"/>
</dbReference>
<dbReference type="SUPFAM" id="SSF53633">
    <property type="entry name" value="Carbamate kinase-like"/>
    <property type="match status" value="1"/>
</dbReference>
<comment type="pathway">
    <text evidence="1 9">Amino-acid biosynthesis; L-arginine biosynthesis; N(2)-acetyl-L-ornithine from L-glutamate: step 2/4.</text>
</comment>
<dbReference type="PANTHER" id="PTHR23342">
    <property type="entry name" value="N-ACETYLGLUTAMATE SYNTHASE"/>
    <property type="match status" value="1"/>
</dbReference>
<proteinExistence type="inferred from homology"/>
<dbReference type="Gene3D" id="3.40.1160.10">
    <property type="entry name" value="Acetylglutamate kinase-like"/>
    <property type="match status" value="1"/>
</dbReference>
<dbReference type="GO" id="GO:0005737">
    <property type="term" value="C:cytoplasm"/>
    <property type="evidence" value="ECO:0007669"/>
    <property type="project" value="UniProtKB-SubCell"/>
</dbReference>
<evidence type="ECO:0000256" key="6">
    <source>
        <dbReference type="ARBA" id="ARBA00022777"/>
    </source>
</evidence>
<dbReference type="InterPro" id="IPR037528">
    <property type="entry name" value="ArgB"/>
</dbReference>
<keyword evidence="9" id="KW-0963">Cytoplasm</keyword>
<name>A0A9X1HYR3_9FLAO</name>
<evidence type="ECO:0000256" key="9">
    <source>
        <dbReference type="HAMAP-Rule" id="MF_00082"/>
    </source>
</evidence>
<evidence type="ECO:0000256" key="8">
    <source>
        <dbReference type="ARBA" id="ARBA00048141"/>
    </source>
</evidence>
<dbReference type="InterPro" id="IPR036393">
    <property type="entry name" value="AceGlu_kinase-like_sf"/>
</dbReference>
<comment type="caution">
    <text evidence="11">The sequence shown here is derived from an EMBL/GenBank/DDBJ whole genome shotgun (WGS) entry which is preliminary data.</text>
</comment>
<dbReference type="InterPro" id="IPR001048">
    <property type="entry name" value="Asp/Glu/Uridylate_kinase"/>
</dbReference>
<gene>
    <name evidence="9 11" type="primary">argB</name>
    <name evidence="11" type="ORF">LG649_07045</name>
</gene>
<dbReference type="Proteomes" id="UP001139199">
    <property type="component" value="Unassembled WGS sequence"/>
</dbReference>
<dbReference type="CDD" id="cd04238">
    <property type="entry name" value="AAK_NAGK-like"/>
    <property type="match status" value="1"/>
</dbReference>
<keyword evidence="4 9" id="KW-0808">Transferase</keyword>
<evidence type="ECO:0000256" key="5">
    <source>
        <dbReference type="ARBA" id="ARBA00022741"/>
    </source>
</evidence>
<dbReference type="GO" id="GO:0003991">
    <property type="term" value="F:acetylglutamate kinase activity"/>
    <property type="evidence" value="ECO:0007669"/>
    <property type="project" value="UniProtKB-UniRule"/>
</dbReference>
<accession>A0A9X1HYR3</accession>
<feature type="binding site" evidence="9">
    <location>
        <position position="157"/>
    </location>
    <ligand>
        <name>substrate</name>
    </ligand>
</feature>
<dbReference type="RefSeq" id="WP_226542710.1">
    <property type="nucleotide sequence ID" value="NZ_JAJAPW010000003.1"/>
</dbReference>
<comment type="subcellular location">
    <subcellularLocation>
        <location evidence="9">Cytoplasm</location>
    </subcellularLocation>
</comment>
<keyword evidence="3 9" id="KW-0028">Amino-acid biosynthesis</keyword>
<keyword evidence="5 9" id="KW-0547">Nucleotide-binding</keyword>
<dbReference type="EC" id="2.7.2.8" evidence="9"/>
<feature type="site" description="Transition state stabilizer" evidence="9">
    <location>
        <position position="223"/>
    </location>
</feature>
<dbReference type="GO" id="GO:0005524">
    <property type="term" value="F:ATP binding"/>
    <property type="evidence" value="ECO:0007669"/>
    <property type="project" value="UniProtKB-UniRule"/>
</dbReference>
<evidence type="ECO:0000256" key="3">
    <source>
        <dbReference type="ARBA" id="ARBA00022605"/>
    </source>
</evidence>
<evidence type="ECO:0000313" key="12">
    <source>
        <dbReference type="Proteomes" id="UP001139199"/>
    </source>
</evidence>
<feature type="binding site" evidence="9">
    <location>
        <position position="62"/>
    </location>
    <ligand>
        <name>substrate</name>
    </ligand>
</feature>
<evidence type="ECO:0000256" key="1">
    <source>
        <dbReference type="ARBA" id="ARBA00004828"/>
    </source>
</evidence>
<comment type="similarity">
    <text evidence="9">Belongs to the acetylglutamate kinase family. ArgB subfamily.</text>
</comment>
<keyword evidence="2 9" id="KW-0055">Arginine biosynthesis</keyword>
<keyword evidence="7 9" id="KW-0067">ATP-binding</keyword>
<dbReference type="InterPro" id="IPR004662">
    <property type="entry name" value="AcgluKinase_fam"/>
</dbReference>
<evidence type="ECO:0000313" key="11">
    <source>
        <dbReference type="EMBL" id="MCB4798593.1"/>
    </source>
</evidence>
<dbReference type="HAMAP" id="MF_00082">
    <property type="entry name" value="ArgB"/>
    <property type="match status" value="1"/>
</dbReference>
<dbReference type="Pfam" id="PF00696">
    <property type="entry name" value="AA_kinase"/>
    <property type="match status" value="1"/>
</dbReference>
<reference evidence="11" key="1">
    <citation type="submission" date="2021-10" db="EMBL/GenBank/DDBJ databases">
        <title>Tamlana sargassums sp. nov., and Tamlana laminarinivorans sp. nov., two new bacteria isolated from the brown alga.</title>
        <authorList>
            <person name="Li J."/>
        </authorList>
    </citation>
    <scope>NUCLEOTIDE SEQUENCE</scope>
    <source>
        <strain evidence="11">PT2-4</strain>
    </source>
</reference>
<protein>
    <recommendedName>
        <fullName evidence="9">Acetylglutamate kinase</fullName>
        <ecNumber evidence="9">2.7.2.8</ecNumber>
    </recommendedName>
    <alternativeName>
        <fullName evidence="9">N-acetyl-L-glutamate 5-phosphotransferase</fullName>
    </alternativeName>
    <alternativeName>
        <fullName evidence="9">NAG kinase</fullName>
        <shortName evidence="9">NAGK</shortName>
    </alternativeName>
</protein>
<organism evidence="11 12">
    <name type="scientific">Neotamlana laminarinivorans</name>
    <dbReference type="NCBI Taxonomy" id="2883124"/>
    <lineage>
        <taxon>Bacteria</taxon>
        <taxon>Pseudomonadati</taxon>
        <taxon>Bacteroidota</taxon>
        <taxon>Flavobacteriia</taxon>
        <taxon>Flavobacteriales</taxon>
        <taxon>Flavobacteriaceae</taxon>
        <taxon>Neotamlana</taxon>
    </lineage>
</organism>
<dbReference type="AlphaFoldDB" id="A0A9X1HYR3"/>
<dbReference type="PANTHER" id="PTHR23342:SF0">
    <property type="entry name" value="N-ACETYLGLUTAMATE SYNTHASE, MITOCHONDRIAL"/>
    <property type="match status" value="1"/>
</dbReference>
<keyword evidence="12" id="KW-1185">Reference proteome</keyword>
<evidence type="ECO:0000256" key="2">
    <source>
        <dbReference type="ARBA" id="ARBA00022571"/>
    </source>
</evidence>
<dbReference type="GO" id="GO:0042450">
    <property type="term" value="P:L-arginine biosynthetic process via ornithine"/>
    <property type="evidence" value="ECO:0007669"/>
    <property type="project" value="UniProtKB-UniRule"/>
</dbReference>
<sequence length="258" mass="28167">METIKIVKVGGNVIDNEAALEKFLSQFASLEGLKVLVHGGGKLATKLAQDMQVPVNMVDGRRITDSATLDIISMVYAGKINKNIIAKLQAYNCNAIGFSGADGNTIVSVKRPVKKIDYGYVGDVKKVNTKAMQVLIDNDITPVFCAISHDQNGQLLNTNADTIASEVAIALSRHYKTELIYCFEKNGVLLDVDDDNSVIDYMDSGTYETLKIQGKFAGGMLPKLENCYYALQEGVSRVIIGNPSVITNRDQKFSTLYI</sequence>
<evidence type="ECO:0000256" key="4">
    <source>
        <dbReference type="ARBA" id="ARBA00022679"/>
    </source>
</evidence>
<dbReference type="EMBL" id="JAJAPW010000003">
    <property type="protein sequence ID" value="MCB4798593.1"/>
    <property type="molecule type" value="Genomic_DNA"/>
</dbReference>
<feature type="binding site" evidence="9">
    <location>
        <begin position="40"/>
        <end position="41"/>
    </location>
    <ligand>
        <name>substrate</name>
    </ligand>
</feature>
<comment type="catalytic activity">
    <reaction evidence="8 9">
        <text>N-acetyl-L-glutamate + ATP = N-acetyl-L-glutamyl 5-phosphate + ADP</text>
        <dbReference type="Rhea" id="RHEA:14629"/>
        <dbReference type="ChEBI" id="CHEBI:30616"/>
        <dbReference type="ChEBI" id="CHEBI:44337"/>
        <dbReference type="ChEBI" id="CHEBI:57936"/>
        <dbReference type="ChEBI" id="CHEBI:456216"/>
        <dbReference type="EC" id="2.7.2.8"/>
    </reaction>
</comment>
<evidence type="ECO:0000256" key="7">
    <source>
        <dbReference type="ARBA" id="ARBA00022840"/>
    </source>
</evidence>
<feature type="domain" description="Aspartate/glutamate/uridylate kinase" evidence="10">
    <location>
        <begin position="4"/>
        <end position="242"/>
    </location>
</feature>
<comment type="function">
    <text evidence="9">Catalyzes the ATP-dependent phosphorylation of N-acetyl-L-glutamate.</text>
</comment>
<dbReference type="NCBIfam" id="TIGR00761">
    <property type="entry name" value="argB"/>
    <property type="match status" value="1"/>
</dbReference>